<dbReference type="PANTHER" id="PTHR43605">
    <property type="entry name" value="ACYL-COENZYME A SYNTHETASE"/>
    <property type="match status" value="1"/>
</dbReference>
<evidence type="ECO:0000256" key="4">
    <source>
        <dbReference type="ARBA" id="ARBA00022723"/>
    </source>
</evidence>
<protein>
    <recommendedName>
        <fullName evidence="10">medium-chain acyl-CoA ligase</fullName>
        <ecNumber evidence="10">6.2.1.2</ecNumber>
    </recommendedName>
</protein>
<dbReference type="Pfam" id="PF00501">
    <property type="entry name" value="AMP-binding"/>
    <property type="match status" value="1"/>
</dbReference>
<name>A0ABD0M7W5_9CAEN</name>
<dbReference type="Gene3D" id="3.40.50.12780">
    <property type="entry name" value="N-terminal domain of ligase-like"/>
    <property type="match status" value="1"/>
</dbReference>
<keyword evidence="4" id="KW-0479">Metal-binding</keyword>
<comment type="caution">
    <text evidence="14">The sequence shown here is derived from an EMBL/GenBank/DDBJ whole genome shotgun (WGS) entry which is preliminary data.</text>
</comment>
<dbReference type="Proteomes" id="UP001519460">
    <property type="component" value="Unassembled WGS sequence"/>
</dbReference>
<dbReference type="GO" id="GO:0031956">
    <property type="term" value="F:medium-chain fatty acid-CoA ligase activity"/>
    <property type="evidence" value="ECO:0007669"/>
    <property type="project" value="UniProtKB-EC"/>
</dbReference>
<keyword evidence="5" id="KW-0547">Nucleotide-binding</keyword>
<gene>
    <name evidence="14" type="ORF">BaRGS_00000762</name>
</gene>
<keyword evidence="7" id="KW-0460">Magnesium</keyword>
<evidence type="ECO:0000256" key="10">
    <source>
        <dbReference type="ARBA" id="ARBA00039009"/>
    </source>
</evidence>
<dbReference type="Pfam" id="PF13193">
    <property type="entry name" value="AMP-binding_C"/>
    <property type="match status" value="1"/>
</dbReference>
<feature type="domain" description="AMP-binding enzyme C-terminal" evidence="13">
    <location>
        <begin position="492"/>
        <end position="572"/>
    </location>
</feature>
<comment type="catalytic activity">
    <reaction evidence="11">
        <text>a medium-chain fatty acid + ATP + CoA = a medium-chain fatty acyl-CoA + AMP + diphosphate</text>
        <dbReference type="Rhea" id="RHEA:48340"/>
        <dbReference type="ChEBI" id="CHEBI:30616"/>
        <dbReference type="ChEBI" id="CHEBI:33019"/>
        <dbReference type="ChEBI" id="CHEBI:57287"/>
        <dbReference type="ChEBI" id="CHEBI:59558"/>
        <dbReference type="ChEBI" id="CHEBI:90546"/>
        <dbReference type="ChEBI" id="CHEBI:456215"/>
        <dbReference type="EC" id="6.2.1.2"/>
    </reaction>
    <physiologicalReaction direction="left-to-right" evidence="11">
        <dbReference type="Rhea" id="RHEA:48341"/>
    </physiologicalReaction>
</comment>
<keyword evidence="9" id="KW-0496">Mitochondrion</keyword>
<dbReference type="GO" id="GO:0006629">
    <property type="term" value="P:lipid metabolic process"/>
    <property type="evidence" value="ECO:0007669"/>
    <property type="project" value="UniProtKB-KW"/>
</dbReference>
<evidence type="ECO:0000313" key="15">
    <source>
        <dbReference type="Proteomes" id="UP001519460"/>
    </source>
</evidence>
<evidence type="ECO:0000256" key="1">
    <source>
        <dbReference type="ARBA" id="ARBA00004173"/>
    </source>
</evidence>
<dbReference type="PROSITE" id="PS00455">
    <property type="entry name" value="AMP_BINDING"/>
    <property type="match status" value="1"/>
</dbReference>
<evidence type="ECO:0000256" key="9">
    <source>
        <dbReference type="ARBA" id="ARBA00023128"/>
    </source>
</evidence>
<comment type="subcellular location">
    <subcellularLocation>
        <location evidence="1">Mitochondrion</location>
    </subcellularLocation>
</comment>
<dbReference type="GO" id="GO:0046872">
    <property type="term" value="F:metal ion binding"/>
    <property type="evidence" value="ECO:0007669"/>
    <property type="project" value="UniProtKB-KW"/>
</dbReference>
<keyword evidence="3" id="KW-0436">Ligase</keyword>
<proteinExistence type="inferred from homology"/>
<evidence type="ECO:0000256" key="2">
    <source>
        <dbReference type="ARBA" id="ARBA00006432"/>
    </source>
</evidence>
<comment type="similarity">
    <text evidence="2">Belongs to the ATP-dependent AMP-binding enzyme family.</text>
</comment>
<feature type="domain" description="AMP-dependent synthetase/ligase" evidence="12">
    <location>
        <begin position="83"/>
        <end position="428"/>
    </location>
</feature>
<dbReference type="FunFam" id="3.40.50.12780:FF:000007">
    <property type="entry name" value="Acyl-coenzyme A synthetase ACSM2A, mitochondrial"/>
    <property type="match status" value="1"/>
</dbReference>
<dbReference type="SUPFAM" id="SSF56801">
    <property type="entry name" value="Acetyl-CoA synthetase-like"/>
    <property type="match status" value="1"/>
</dbReference>
<dbReference type="GO" id="GO:0005739">
    <property type="term" value="C:mitochondrion"/>
    <property type="evidence" value="ECO:0007669"/>
    <property type="project" value="UniProtKB-SubCell"/>
</dbReference>
<keyword evidence="15" id="KW-1185">Reference proteome</keyword>
<accession>A0ABD0M7W5</accession>
<dbReference type="AlphaFoldDB" id="A0ABD0M7W5"/>
<dbReference type="Gene3D" id="3.30.300.30">
    <property type="match status" value="1"/>
</dbReference>
<dbReference type="InterPro" id="IPR025110">
    <property type="entry name" value="AMP-bd_C"/>
</dbReference>
<dbReference type="FunFam" id="3.30.300.30:FF:000005">
    <property type="entry name" value="Acyl-coenzyme A synthetase ACSM5, mitochondrial"/>
    <property type="match status" value="1"/>
</dbReference>
<reference evidence="14 15" key="1">
    <citation type="journal article" date="2023" name="Sci. Data">
        <title>Genome assembly of the Korean intertidal mud-creeper Batillaria attramentaria.</title>
        <authorList>
            <person name="Patra A.K."/>
            <person name="Ho P.T."/>
            <person name="Jun S."/>
            <person name="Lee S.J."/>
            <person name="Kim Y."/>
            <person name="Won Y.J."/>
        </authorList>
    </citation>
    <scope>NUCLEOTIDE SEQUENCE [LARGE SCALE GENOMIC DNA]</scope>
    <source>
        <strain evidence="14">Wonlab-2016</strain>
    </source>
</reference>
<dbReference type="GO" id="GO:0005524">
    <property type="term" value="F:ATP binding"/>
    <property type="evidence" value="ECO:0007669"/>
    <property type="project" value="UniProtKB-KW"/>
</dbReference>
<evidence type="ECO:0000259" key="12">
    <source>
        <dbReference type="Pfam" id="PF00501"/>
    </source>
</evidence>
<dbReference type="InterPro" id="IPR000873">
    <property type="entry name" value="AMP-dep_synth/lig_dom"/>
</dbReference>
<evidence type="ECO:0000256" key="3">
    <source>
        <dbReference type="ARBA" id="ARBA00022598"/>
    </source>
</evidence>
<evidence type="ECO:0000256" key="5">
    <source>
        <dbReference type="ARBA" id="ARBA00022741"/>
    </source>
</evidence>
<evidence type="ECO:0000256" key="7">
    <source>
        <dbReference type="ARBA" id="ARBA00022842"/>
    </source>
</evidence>
<dbReference type="PANTHER" id="PTHR43605:SF10">
    <property type="entry name" value="ACYL-COA SYNTHETASE MEDIUM CHAIN FAMILY MEMBER 3"/>
    <property type="match status" value="1"/>
</dbReference>
<keyword evidence="8" id="KW-0443">Lipid metabolism</keyword>
<evidence type="ECO:0000313" key="14">
    <source>
        <dbReference type="EMBL" id="KAK7507797.1"/>
    </source>
</evidence>
<dbReference type="EMBL" id="JACVVK020000003">
    <property type="protein sequence ID" value="KAK7507797.1"/>
    <property type="molecule type" value="Genomic_DNA"/>
</dbReference>
<dbReference type="InterPro" id="IPR020845">
    <property type="entry name" value="AMP-binding_CS"/>
</dbReference>
<dbReference type="InterPro" id="IPR051087">
    <property type="entry name" value="Mitochondrial_ACSM"/>
</dbReference>
<keyword evidence="6" id="KW-0067">ATP-binding</keyword>
<dbReference type="InterPro" id="IPR045851">
    <property type="entry name" value="AMP-bd_C_sf"/>
</dbReference>
<dbReference type="InterPro" id="IPR042099">
    <property type="entry name" value="ANL_N_sf"/>
</dbReference>
<dbReference type="EC" id="6.2.1.2" evidence="10"/>
<evidence type="ECO:0000256" key="11">
    <source>
        <dbReference type="ARBA" id="ARBA00048477"/>
    </source>
</evidence>
<organism evidence="14 15">
    <name type="scientific">Batillaria attramentaria</name>
    <dbReference type="NCBI Taxonomy" id="370345"/>
    <lineage>
        <taxon>Eukaryota</taxon>
        <taxon>Metazoa</taxon>
        <taxon>Spiralia</taxon>
        <taxon>Lophotrochozoa</taxon>
        <taxon>Mollusca</taxon>
        <taxon>Gastropoda</taxon>
        <taxon>Caenogastropoda</taxon>
        <taxon>Sorbeoconcha</taxon>
        <taxon>Cerithioidea</taxon>
        <taxon>Batillariidae</taxon>
        <taxon>Batillaria</taxon>
    </lineage>
</organism>
<evidence type="ECO:0000256" key="8">
    <source>
        <dbReference type="ARBA" id="ARBA00023098"/>
    </source>
</evidence>
<evidence type="ECO:0000256" key="6">
    <source>
        <dbReference type="ARBA" id="ARBA00022840"/>
    </source>
</evidence>
<evidence type="ECO:0000259" key="13">
    <source>
        <dbReference type="Pfam" id="PF13193"/>
    </source>
</evidence>
<sequence>MASAVLRRLGSPGAVFPSCHLSAPSCTPLLKSKTVSHGARCLNVLDVQSTFTDFEHERRTFKLEQPKYFNFARDVFDVWAAAEQNGQRDPSVPALWWVDVQGCDHKFSFNTLSQLSRRVANILTGPCGLSRGDRIIVILPRIPEWWILNLACMRAGIVLSAGTILLRAGDIRYRLTASGAKCIVVDSNTVDFVDQVDGDCPELKCKMFIGEGSETRPGWLNFKDLLSKTVNTESSEPQTLFFTSGTTGPPKMTEHTHASYGLGHLITASDIMWNVSDTGWAKSAYSSLYSPWLHGTCVFAQESPKFDPQDTLKTLTRYPISHFCVPPTAMRVLVKEKLSDYKFQRVRHTVCAGEPANPEMVEQWQAGTGLEIHEGYGQTETTILCVRPPCVEYRPGSMGKAAPGFDVQVVDEAANPAPVGEEGVIAVRCHPKRPVGLFSRYVDDPERMASVFHGDFFLTGDRGYVDEDNYFWFVGRADDVIISAGYRIGPFEVESALLEHPSVLESAVVSSPDEVRGQVVKAFVVLTPAYQNADKEQLTKELQDHVKEVAAPYKYPRKVEFVSELPKTISGKIRRVELRDEEWKDSHI</sequence>